<comment type="caution">
    <text evidence="1">The sequence shown here is derived from an EMBL/GenBank/DDBJ whole genome shotgun (WGS) entry which is preliminary data.</text>
</comment>
<proteinExistence type="predicted"/>
<name>A0A0J5VVP8_BURCE</name>
<protein>
    <recommendedName>
        <fullName evidence="3">TniQ family protein</fullName>
    </recommendedName>
</protein>
<dbReference type="PATRIC" id="fig|292.27.peg.1216"/>
<dbReference type="RefSeq" id="WP_048252153.1">
    <property type="nucleotide sequence ID" value="NZ_LDWR01000132.1"/>
</dbReference>
<evidence type="ECO:0000313" key="1">
    <source>
        <dbReference type="EMBL" id="KML38955.1"/>
    </source>
</evidence>
<organism evidence="1 2">
    <name type="scientific">Burkholderia cepacia</name>
    <name type="common">Pseudomonas cepacia</name>
    <dbReference type="NCBI Taxonomy" id="292"/>
    <lineage>
        <taxon>Bacteria</taxon>
        <taxon>Pseudomonadati</taxon>
        <taxon>Pseudomonadota</taxon>
        <taxon>Betaproteobacteria</taxon>
        <taxon>Burkholderiales</taxon>
        <taxon>Burkholderiaceae</taxon>
        <taxon>Burkholderia</taxon>
        <taxon>Burkholderia cepacia complex</taxon>
    </lineage>
</organism>
<reference evidence="1 2" key="1">
    <citation type="submission" date="2015-05" db="EMBL/GenBank/DDBJ databases">
        <title>Draft genome of Burkholderia cepacia LK29.</title>
        <authorList>
            <person name="Chan X.Y."/>
        </authorList>
    </citation>
    <scope>NUCLEOTIDE SEQUENCE [LARGE SCALE GENOMIC DNA]</scope>
    <source>
        <strain evidence="1 2">LK29</strain>
    </source>
</reference>
<gene>
    <name evidence="1" type="ORF">VL15_38680</name>
</gene>
<evidence type="ECO:0008006" key="3">
    <source>
        <dbReference type="Google" id="ProtNLM"/>
    </source>
</evidence>
<dbReference type="EMBL" id="LDWR01000132">
    <property type="protein sequence ID" value="KML38955.1"/>
    <property type="molecule type" value="Genomic_DNA"/>
</dbReference>
<sequence length="216" mass="24162">MRPAASSSPRSGPALRPPRLPILTLDEQTLTPSLGYVFNPRWLDPCESLVSILWKVETVNALPGHVVARLMGPDIDPYEGVVPQLGAVNVARLHRTLGLPLAPLQIALLHPSQRRRYSPLFRHCRRCIARGYHSVLHQMLNIHTCPAHARALETACRRCGYQAPYVVNVRLLESPYRCAMCGGSYGGGGWSPDTARPMPPEYRIALTRRYYERHLG</sequence>
<dbReference type="AlphaFoldDB" id="A0A0J5VVP8"/>
<evidence type="ECO:0000313" key="2">
    <source>
        <dbReference type="Proteomes" id="UP000036338"/>
    </source>
</evidence>
<dbReference type="Proteomes" id="UP000036338">
    <property type="component" value="Unassembled WGS sequence"/>
</dbReference>
<accession>A0A0J5VVP8</accession>